<dbReference type="PROSITE" id="PS00292">
    <property type="entry name" value="CYCLINS"/>
    <property type="match status" value="1"/>
</dbReference>
<dbReference type="Pfam" id="PF00134">
    <property type="entry name" value="Cyclin_N"/>
    <property type="match status" value="1"/>
</dbReference>
<dbReference type="PANTHER" id="PTHR10177">
    <property type="entry name" value="CYCLINS"/>
    <property type="match status" value="1"/>
</dbReference>
<dbReference type="InterPro" id="IPR006671">
    <property type="entry name" value="Cyclin_N"/>
</dbReference>
<dbReference type="InterPro" id="IPR046965">
    <property type="entry name" value="Cyclin_A/B-like"/>
</dbReference>
<dbReference type="FunFam" id="1.10.472.10:FF:000001">
    <property type="entry name" value="G2/mitotic-specific cyclin"/>
    <property type="match status" value="1"/>
</dbReference>
<proteinExistence type="inferred from homology"/>
<evidence type="ECO:0000256" key="1">
    <source>
        <dbReference type="ARBA" id="ARBA00022618"/>
    </source>
</evidence>
<comment type="caution">
    <text evidence="8">The sequence shown here is derived from an EMBL/GenBank/DDBJ whole genome shotgun (WGS) entry which is preliminary data.</text>
</comment>
<evidence type="ECO:0000313" key="9">
    <source>
        <dbReference type="Proteomes" id="UP001634394"/>
    </source>
</evidence>
<protein>
    <recommendedName>
        <fullName evidence="10">Cyclin B</fullName>
    </recommendedName>
</protein>
<feature type="domain" description="Cyclin C-terminal" evidence="7">
    <location>
        <begin position="329"/>
        <end position="445"/>
    </location>
</feature>
<accession>A0ABD3VYP0</accession>
<dbReference type="InterPro" id="IPR039361">
    <property type="entry name" value="Cyclin"/>
</dbReference>
<dbReference type="InterPro" id="IPR036915">
    <property type="entry name" value="Cyclin-like_sf"/>
</dbReference>
<evidence type="ECO:0000259" key="7">
    <source>
        <dbReference type="SMART" id="SM01332"/>
    </source>
</evidence>
<sequence length="461" mass="51386">METTTFTFGGVQLHEHLEISQLVNPKMAVSINRENTDVIMLSKMQRPNTALANHRAALGDIGNKVSAITLDGSKKAAVRKEIIQTTAGTKQKTLSKAKATSSLKNLVEVDSNIVVDKPDQFAPFQFVGPSLTNLSKTASSFSQQIGVSATITEPPKTCVSFSAPMDISDDKPEAFSKALLNVEDIDANDKDNPQLVSEYVNDIYEYMRLLEKKYSVRPNYLEGQEITGKMRAILIDWLCQVHHRFRLLQETLFLTVTIIDRFLQIQPVVRNKLQLVGVTSMLIASKYEEMYAPEVADFVYITDNAYTKKDIQAMECTILRTLDFRLGKPLCLHFLRRNSKAGQVDANKHTLAKYLMELTITEYEMVQCLPSMVAAGALCLAMKLLDGSKWTDTLSHYSSYSEEEIMPTIQKLASLVAKAETSKLTAVKTKYSSSKFMKISSIPELKSQCLKDLASACMNGS</sequence>
<dbReference type="InterPro" id="IPR013763">
    <property type="entry name" value="Cyclin-like_dom"/>
</dbReference>
<keyword evidence="2" id="KW-0498">Mitosis</keyword>
<name>A0ABD3VYP0_SINWO</name>
<evidence type="ECO:0000259" key="6">
    <source>
        <dbReference type="SMART" id="SM00385"/>
    </source>
</evidence>
<feature type="domain" description="Cyclin-like" evidence="6">
    <location>
        <begin position="333"/>
        <end position="414"/>
    </location>
</feature>
<evidence type="ECO:0000256" key="2">
    <source>
        <dbReference type="ARBA" id="ARBA00022776"/>
    </source>
</evidence>
<feature type="domain" description="Cyclin-like" evidence="6">
    <location>
        <begin position="236"/>
        <end position="320"/>
    </location>
</feature>
<dbReference type="AlphaFoldDB" id="A0ABD3VYP0"/>
<dbReference type="InterPro" id="IPR048258">
    <property type="entry name" value="Cyclins_cyclin-box"/>
</dbReference>
<keyword evidence="4" id="KW-0131">Cell cycle</keyword>
<keyword evidence="9" id="KW-1185">Reference proteome</keyword>
<dbReference type="Proteomes" id="UP001634394">
    <property type="component" value="Unassembled WGS sequence"/>
</dbReference>
<gene>
    <name evidence="8" type="ORF">ACJMK2_043841</name>
</gene>
<dbReference type="InterPro" id="IPR004367">
    <property type="entry name" value="Cyclin_C-dom"/>
</dbReference>
<evidence type="ECO:0000256" key="3">
    <source>
        <dbReference type="ARBA" id="ARBA00023127"/>
    </source>
</evidence>
<dbReference type="EMBL" id="JBJQND010000009">
    <property type="protein sequence ID" value="KAL3866551.1"/>
    <property type="molecule type" value="Genomic_DNA"/>
</dbReference>
<dbReference type="GO" id="GO:0051301">
    <property type="term" value="P:cell division"/>
    <property type="evidence" value="ECO:0007669"/>
    <property type="project" value="UniProtKB-KW"/>
</dbReference>
<keyword evidence="1" id="KW-0132">Cell division</keyword>
<comment type="similarity">
    <text evidence="5">Belongs to the cyclin family.</text>
</comment>
<evidence type="ECO:0008006" key="10">
    <source>
        <dbReference type="Google" id="ProtNLM"/>
    </source>
</evidence>
<evidence type="ECO:0000256" key="4">
    <source>
        <dbReference type="ARBA" id="ARBA00023306"/>
    </source>
</evidence>
<evidence type="ECO:0000313" key="8">
    <source>
        <dbReference type="EMBL" id="KAL3866551.1"/>
    </source>
</evidence>
<dbReference type="Gene3D" id="1.10.472.10">
    <property type="entry name" value="Cyclin-like"/>
    <property type="match status" value="2"/>
</dbReference>
<dbReference type="SUPFAM" id="SSF47954">
    <property type="entry name" value="Cyclin-like"/>
    <property type="match status" value="2"/>
</dbReference>
<keyword evidence="3 5" id="KW-0195">Cyclin</keyword>
<dbReference type="SMART" id="SM00385">
    <property type="entry name" value="CYCLIN"/>
    <property type="match status" value="2"/>
</dbReference>
<dbReference type="Pfam" id="PF02984">
    <property type="entry name" value="Cyclin_C"/>
    <property type="match status" value="1"/>
</dbReference>
<dbReference type="SMART" id="SM01332">
    <property type="entry name" value="Cyclin_C"/>
    <property type="match status" value="1"/>
</dbReference>
<reference evidence="8 9" key="1">
    <citation type="submission" date="2024-11" db="EMBL/GenBank/DDBJ databases">
        <title>Chromosome-level genome assembly of the freshwater bivalve Anodonta woodiana.</title>
        <authorList>
            <person name="Chen X."/>
        </authorList>
    </citation>
    <scope>NUCLEOTIDE SEQUENCE [LARGE SCALE GENOMIC DNA]</scope>
    <source>
        <strain evidence="8">MN2024</strain>
        <tissue evidence="8">Gills</tissue>
    </source>
</reference>
<dbReference type="CDD" id="cd20509">
    <property type="entry name" value="CYCLIN_CCNB1-like_rpt2"/>
    <property type="match status" value="1"/>
</dbReference>
<evidence type="ECO:0000256" key="5">
    <source>
        <dbReference type="RuleBase" id="RU000383"/>
    </source>
</evidence>
<dbReference type="PIRSF" id="PIRSF001771">
    <property type="entry name" value="Cyclin_A_B_D_E"/>
    <property type="match status" value="1"/>
</dbReference>
<organism evidence="8 9">
    <name type="scientific">Sinanodonta woodiana</name>
    <name type="common">Chinese pond mussel</name>
    <name type="synonym">Anodonta woodiana</name>
    <dbReference type="NCBI Taxonomy" id="1069815"/>
    <lineage>
        <taxon>Eukaryota</taxon>
        <taxon>Metazoa</taxon>
        <taxon>Spiralia</taxon>
        <taxon>Lophotrochozoa</taxon>
        <taxon>Mollusca</taxon>
        <taxon>Bivalvia</taxon>
        <taxon>Autobranchia</taxon>
        <taxon>Heteroconchia</taxon>
        <taxon>Palaeoheterodonta</taxon>
        <taxon>Unionida</taxon>
        <taxon>Unionoidea</taxon>
        <taxon>Unionidae</taxon>
        <taxon>Unioninae</taxon>
        <taxon>Sinanodonta</taxon>
    </lineage>
</organism>
<dbReference type="CDD" id="cd20507">
    <property type="entry name" value="CYCLIN_CCNB1-like_rpt1"/>
    <property type="match status" value="1"/>
</dbReference>